<gene>
    <name evidence="1" type="ORF">PGTG_20066</name>
</gene>
<protein>
    <submittedName>
        <fullName evidence="1">Uncharacterized protein</fullName>
    </submittedName>
</protein>
<dbReference type="HOGENOM" id="CLU_484956_0_0_1"/>
<dbReference type="GeneID" id="10535950"/>
<dbReference type="EMBL" id="DS989921">
    <property type="protein sequence ID" value="EFP94178.1"/>
    <property type="molecule type" value="Genomic_DNA"/>
</dbReference>
<sequence length="562" mass="64257">MEGDLDSGSDSEMRVMHLGGNQPQQDVQVDLEGTKDWLRGLVGPTLLTLDLDAWNVTTRPRYLNQYLSRNTSINLAHHCIEVRDEEEFKQWIFISSGGCIVRMPNENNHKSDLLEYLRTRMNVIAHKSPHPQVLNSGSPVITVAMMQKALIEIDVPRIRLNSYGMKCPLPLVEGNIGEELISEDSSLANLNTFDIGFTYKCDKIILASLPRRTIGLDGYPMLLGLGKGFGTVLIKQYNSPILRVKGYPVLVHALKATSQKNMKSTPKFTKGWRDRLAQVRRKLNILRENDPQDLCGFRFEATVQAKTLLEAQEIVHTSGCLTFQHYLTNDSEPHVNDRLQFIAIGVDEYFQHLEQILVKVENTPISLRNVSNIEVSKEQRQKLIDLQNALGWNLGKFFRPTRWDDPNAWWLDDNEDQASNDSHDVEVTESERYWIGGPETDDWSPKDLWDLRPLRAVPCPDCARDPNRIIPQKTKSMPYPYGSMVKVGGSGRLGLVCNNKDNYFYLKSTAEEEWEQDLTGRALHLLLSFGTNLQEYEYLHQFLLKTKQTEMIQDLEQGLKQD</sequence>
<dbReference type="PANTHER" id="PTHR34863:SF1">
    <property type="entry name" value="OTU DOMAIN-CONTAINING PROTEIN"/>
    <property type="match status" value="1"/>
</dbReference>
<organism evidence="1 2">
    <name type="scientific">Puccinia graminis f. sp. tritici (strain CRL 75-36-700-3 / race SCCL)</name>
    <name type="common">Black stem rust fungus</name>
    <dbReference type="NCBI Taxonomy" id="418459"/>
    <lineage>
        <taxon>Eukaryota</taxon>
        <taxon>Fungi</taxon>
        <taxon>Dikarya</taxon>
        <taxon>Basidiomycota</taxon>
        <taxon>Pucciniomycotina</taxon>
        <taxon>Pucciniomycetes</taxon>
        <taxon>Pucciniales</taxon>
        <taxon>Pucciniaceae</taxon>
        <taxon>Puccinia</taxon>
    </lineage>
</organism>
<dbReference type="PANTHER" id="PTHR34863">
    <property type="entry name" value="EXPRESSED PROTEIN"/>
    <property type="match status" value="1"/>
</dbReference>
<dbReference type="VEuPathDB" id="FungiDB:PGTG_20066"/>
<dbReference type="InParanoid" id="E3NX79"/>
<name>E3NX79_PUCGT</name>
<reference key="1">
    <citation type="submission" date="2007-01" db="EMBL/GenBank/DDBJ databases">
        <title>The Genome Sequence of Puccinia graminis f. sp. tritici Strain CRL 75-36-700-3.</title>
        <authorList>
            <consortium name="The Broad Institute Genome Sequencing Platform"/>
            <person name="Birren B."/>
            <person name="Lander E."/>
            <person name="Galagan J."/>
            <person name="Nusbaum C."/>
            <person name="Devon K."/>
            <person name="Cuomo C."/>
            <person name="Jaffe D."/>
            <person name="Butler J."/>
            <person name="Alvarez P."/>
            <person name="Gnerre S."/>
            <person name="Grabherr M."/>
            <person name="Mauceli E."/>
            <person name="Brockman W."/>
            <person name="Young S."/>
            <person name="LaButti K."/>
            <person name="Sykes S."/>
            <person name="DeCaprio D."/>
            <person name="Crawford M."/>
            <person name="Koehrsen M."/>
            <person name="Engels R."/>
            <person name="Montgomery P."/>
            <person name="Pearson M."/>
            <person name="Howarth C."/>
            <person name="Larson L."/>
            <person name="White J."/>
            <person name="Zeng Q."/>
            <person name="Kodira C."/>
            <person name="Yandava C."/>
            <person name="Alvarado L."/>
            <person name="O'Leary S."/>
            <person name="Szabo L."/>
            <person name="Dean R."/>
            <person name="Schein J."/>
        </authorList>
    </citation>
    <scope>NUCLEOTIDE SEQUENCE</scope>
    <source>
        <strain>CRL 75-36-700-3</strain>
    </source>
</reference>
<dbReference type="OMA" id="YITREPA"/>
<reference evidence="2" key="2">
    <citation type="journal article" date="2011" name="Proc. Natl. Acad. Sci. U.S.A.">
        <title>Obligate biotrophy features unraveled by the genomic analysis of rust fungi.</title>
        <authorList>
            <person name="Duplessis S."/>
            <person name="Cuomo C.A."/>
            <person name="Lin Y.-C."/>
            <person name="Aerts A."/>
            <person name="Tisserant E."/>
            <person name="Veneault-Fourrey C."/>
            <person name="Joly D.L."/>
            <person name="Hacquard S."/>
            <person name="Amselem J."/>
            <person name="Cantarel B.L."/>
            <person name="Chiu R."/>
            <person name="Coutinho P.M."/>
            <person name="Feau N."/>
            <person name="Field M."/>
            <person name="Frey P."/>
            <person name="Gelhaye E."/>
            <person name="Goldberg J."/>
            <person name="Grabherr M.G."/>
            <person name="Kodira C.D."/>
            <person name="Kohler A."/>
            <person name="Kuees U."/>
            <person name="Lindquist E.A."/>
            <person name="Lucas S.M."/>
            <person name="Mago R."/>
            <person name="Mauceli E."/>
            <person name="Morin E."/>
            <person name="Murat C."/>
            <person name="Pangilinan J.L."/>
            <person name="Park R."/>
            <person name="Pearson M."/>
            <person name="Quesneville H."/>
            <person name="Rouhier N."/>
            <person name="Sakthikumar S."/>
            <person name="Salamov A.A."/>
            <person name="Schmutz J."/>
            <person name="Selles B."/>
            <person name="Shapiro H."/>
            <person name="Tanguay P."/>
            <person name="Tuskan G.A."/>
            <person name="Henrissat B."/>
            <person name="Van de Peer Y."/>
            <person name="Rouze P."/>
            <person name="Ellis J.G."/>
            <person name="Dodds P.N."/>
            <person name="Schein J.E."/>
            <person name="Zhong S."/>
            <person name="Hamelin R.C."/>
            <person name="Grigoriev I.V."/>
            <person name="Szabo L.J."/>
            <person name="Martin F."/>
        </authorList>
    </citation>
    <scope>NUCLEOTIDE SEQUENCE [LARGE SCALE GENOMIC DNA]</scope>
    <source>
        <strain evidence="2">CRL 75-36-700-3 / race SCCL</strain>
    </source>
</reference>
<dbReference type="OrthoDB" id="2564822at2759"/>
<accession>E3NX79</accession>
<dbReference type="Proteomes" id="UP000008783">
    <property type="component" value="Unassembled WGS sequence"/>
</dbReference>
<evidence type="ECO:0000313" key="2">
    <source>
        <dbReference type="Proteomes" id="UP000008783"/>
    </source>
</evidence>
<evidence type="ECO:0000313" key="1">
    <source>
        <dbReference type="EMBL" id="EFP94178.1"/>
    </source>
</evidence>
<keyword evidence="2" id="KW-1185">Reference proteome</keyword>
<proteinExistence type="predicted"/>
<dbReference type="KEGG" id="pgr:PGTG_20066"/>
<dbReference type="AlphaFoldDB" id="E3NX79"/>
<dbReference type="RefSeq" id="XP_003338597.1">
    <property type="nucleotide sequence ID" value="XM_003338549.1"/>
</dbReference>